<dbReference type="AlphaFoldDB" id="A0A0B7BRC7"/>
<reference evidence="3" key="1">
    <citation type="submission" date="2014-12" db="EMBL/GenBank/DDBJ databases">
        <title>Insight into the proteome of Arion vulgaris.</title>
        <authorList>
            <person name="Aradska J."/>
            <person name="Bulat T."/>
            <person name="Smidak R."/>
            <person name="Sarate P."/>
            <person name="Gangsoo J."/>
            <person name="Sialana F."/>
            <person name="Bilban M."/>
            <person name="Lubec G."/>
        </authorList>
    </citation>
    <scope>NUCLEOTIDE SEQUENCE</scope>
    <source>
        <tissue evidence="3">Skin</tissue>
    </source>
</reference>
<dbReference type="EMBL" id="HACG01048648">
    <property type="protein sequence ID" value="CEK95513.1"/>
    <property type="molecule type" value="Transcribed_RNA"/>
</dbReference>
<dbReference type="PANTHER" id="PTHR24198">
    <property type="entry name" value="ANKYRIN REPEAT AND PROTEIN KINASE DOMAIN-CONTAINING PROTEIN"/>
    <property type="match status" value="1"/>
</dbReference>
<keyword evidence="2" id="KW-0040">ANK repeat</keyword>
<dbReference type="InterPro" id="IPR036770">
    <property type="entry name" value="Ankyrin_rpt-contain_sf"/>
</dbReference>
<organism evidence="3">
    <name type="scientific">Arion vulgaris</name>
    <dbReference type="NCBI Taxonomy" id="1028688"/>
    <lineage>
        <taxon>Eukaryota</taxon>
        <taxon>Metazoa</taxon>
        <taxon>Spiralia</taxon>
        <taxon>Lophotrochozoa</taxon>
        <taxon>Mollusca</taxon>
        <taxon>Gastropoda</taxon>
        <taxon>Heterobranchia</taxon>
        <taxon>Euthyneura</taxon>
        <taxon>Panpulmonata</taxon>
        <taxon>Eupulmonata</taxon>
        <taxon>Stylommatophora</taxon>
        <taxon>Helicina</taxon>
        <taxon>Arionoidea</taxon>
        <taxon>Arionidae</taxon>
        <taxon>Arion</taxon>
    </lineage>
</organism>
<dbReference type="InterPro" id="IPR002110">
    <property type="entry name" value="Ankyrin_rpt"/>
</dbReference>
<sequence>KEEYMENELKKIIDNFIINNVTTIRDNEMSMIQGLLKYEPDRDIVWISLYKLMYVAIERGQYKLVQLLCKYFDQQKQSNHITYIQEQALIKTTAYGECDMLQLLLKYSANIESYTFCDPSLLNSALGNGHIECAKLLIQNGAEIDIGSALQIVVDEQMVKSMNFLMETYRQEIVDYISELDSQENDLLFSAARKRNLEIIGHILDAGADVNGSSFSGQTPLDGSKYGNVA</sequence>
<name>A0A0B7BRC7_9EUPU</name>
<protein>
    <submittedName>
        <fullName evidence="3">Uncharacterized protein</fullName>
    </submittedName>
</protein>
<evidence type="ECO:0000256" key="2">
    <source>
        <dbReference type="ARBA" id="ARBA00023043"/>
    </source>
</evidence>
<accession>A0A0B7BRC7</accession>
<dbReference type="SMART" id="SM00248">
    <property type="entry name" value="ANK"/>
    <property type="match status" value="4"/>
</dbReference>
<evidence type="ECO:0000313" key="3">
    <source>
        <dbReference type="EMBL" id="CEK95513.1"/>
    </source>
</evidence>
<gene>
    <name evidence="3" type="primary">ORF207367</name>
</gene>
<proteinExistence type="predicted"/>
<dbReference type="Pfam" id="PF12796">
    <property type="entry name" value="Ank_2"/>
    <property type="match status" value="1"/>
</dbReference>
<evidence type="ECO:0000256" key="1">
    <source>
        <dbReference type="ARBA" id="ARBA00022737"/>
    </source>
</evidence>
<dbReference type="SUPFAM" id="SSF48403">
    <property type="entry name" value="Ankyrin repeat"/>
    <property type="match status" value="1"/>
</dbReference>
<keyword evidence="1" id="KW-0677">Repeat</keyword>
<dbReference type="PANTHER" id="PTHR24198:SF165">
    <property type="entry name" value="ANKYRIN REPEAT-CONTAINING PROTEIN-RELATED"/>
    <property type="match status" value="1"/>
</dbReference>
<dbReference type="Gene3D" id="1.25.40.20">
    <property type="entry name" value="Ankyrin repeat-containing domain"/>
    <property type="match status" value="2"/>
</dbReference>
<feature type="non-terminal residue" evidence="3">
    <location>
        <position position="1"/>
    </location>
</feature>
<feature type="non-terminal residue" evidence="3">
    <location>
        <position position="230"/>
    </location>
</feature>